<dbReference type="RefSeq" id="WP_338598973.1">
    <property type="nucleotide sequence ID" value="NZ_AP028679.1"/>
</dbReference>
<dbReference type="Proteomes" id="UP001366166">
    <property type="component" value="Chromosome"/>
</dbReference>
<evidence type="ECO:0000313" key="2">
    <source>
        <dbReference type="Proteomes" id="UP001366166"/>
    </source>
</evidence>
<gene>
    <name evidence="1" type="ORF">FAK_21370</name>
</gene>
<dbReference type="KEGG" id="dmp:FAK_21370"/>
<protein>
    <submittedName>
        <fullName evidence="1">Uncharacterized protein</fullName>
    </submittedName>
</protein>
<sequence>MPVAARDFYQGAALSLLIRHPAYASIRPLSAGRFLLNGSIRVWLKHSKDKSPWHFGFSPEEVTALGQDLGTEGETFLCLVCRRDSICALDGTEAAQAFDLGLTEEQSLTVTRIPGRKLQVSGPGGQVADIIMAAAFPDKVFA</sequence>
<organism evidence="1 2">
    <name type="scientific">Desulfoferula mesophila</name>
    <dbReference type="NCBI Taxonomy" id="3058419"/>
    <lineage>
        <taxon>Bacteria</taxon>
        <taxon>Pseudomonadati</taxon>
        <taxon>Thermodesulfobacteriota</taxon>
        <taxon>Desulfarculia</taxon>
        <taxon>Desulfarculales</taxon>
        <taxon>Desulfarculaceae</taxon>
        <taxon>Desulfoferula</taxon>
    </lineage>
</organism>
<keyword evidence="2" id="KW-1185">Reference proteome</keyword>
<reference evidence="2" key="1">
    <citation type="journal article" date="2023" name="Arch. Microbiol.">
        <title>Desulfoferula mesophilus gen. nov. sp. nov., a mesophilic sulfate-reducing bacterium isolated from a brackish lake sediment.</title>
        <authorList>
            <person name="Watanabe T."/>
            <person name="Yabe T."/>
            <person name="Tsuji J.M."/>
            <person name="Fukui M."/>
        </authorList>
    </citation>
    <scope>NUCLEOTIDE SEQUENCE [LARGE SCALE GENOMIC DNA]</scope>
    <source>
        <strain evidence="2">12FAK</strain>
    </source>
</reference>
<dbReference type="AlphaFoldDB" id="A0AAU9EMC0"/>
<dbReference type="EMBL" id="AP028679">
    <property type="protein sequence ID" value="BEQ15071.1"/>
    <property type="molecule type" value="Genomic_DNA"/>
</dbReference>
<accession>A0AAU9EMC0</accession>
<name>A0AAU9EMC0_9BACT</name>
<evidence type="ECO:0000313" key="1">
    <source>
        <dbReference type="EMBL" id="BEQ15071.1"/>
    </source>
</evidence>
<proteinExistence type="predicted"/>